<name>A0ACB8RQQ7_9AGAM</name>
<reference evidence="1" key="2">
    <citation type="journal article" date="2022" name="New Phytol.">
        <title>Evolutionary transition to the ectomycorrhizal habit in the genomes of a hyperdiverse lineage of mushroom-forming fungi.</title>
        <authorList>
            <person name="Looney B."/>
            <person name="Miyauchi S."/>
            <person name="Morin E."/>
            <person name="Drula E."/>
            <person name="Courty P.E."/>
            <person name="Kohler A."/>
            <person name="Kuo A."/>
            <person name="LaButti K."/>
            <person name="Pangilinan J."/>
            <person name="Lipzen A."/>
            <person name="Riley R."/>
            <person name="Andreopoulos W."/>
            <person name="He G."/>
            <person name="Johnson J."/>
            <person name="Nolan M."/>
            <person name="Tritt A."/>
            <person name="Barry K.W."/>
            <person name="Grigoriev I.V."/>
            <person name="Nagy L.G."/>
            <person name="Hibbett D."/>
            <person name="Henrissat B."/>
            <person name="Matheny P.B."/>
            <person name="Labbe J."/>
            <person name="Martin F.M."/>
        </authorList>
    </citation>
    <scope>NUCLEOTIDE SEQUENCE</scope>
    <source>
        <strain evidence="1">FP105234-sp</strain>
    </source>
</reference>
<evidence type="ECO:0000313" key="1">
    <source>
        <dbReference type="EMBL" id="KAI0046370.1"/>
    </source>
</evidence>
<proteinExistence type="predicted"/>
<organism evidence="1 2">
    <name type="scientific">Auriscalpium vulgare</name>
    <dbReference type="NCBI Taxonomy" id="40419"/>
    <lineage>
        <taxon>Eukaryota</taxon>
        <taxon>Fungi</taxon>
        <taxon>Dikarya</taxon>
        <taxon>Basidiomycota</taxon>
        <taxon>Agaricomycotina</taxon>
        <taxon>Agaricomycetes</taxon>
        <taxon>Russulales</taxon>
        <taxon>Auriscalpiaceae</taxon>
        <taxon>Auriscalpium</taxon>
    </lineage>
</organism>
<keyword evidence="1" id="KW-0378">Hydrolase</keyword>
<reference evidence="1" key="1">
    <citation type="submission" date="2021-02" db="EMBL/GenBank/DDBJ databases">
        <authorList>
            <consortium name="DOE Joint Genome Institute"/>
            <person name="Ahrendt S."/>
            <person name="Looney B.P."/>
            <person name="Miyauchi S."/>
            <person name="Morin E."/>
            <person name="Drula E."/>
            <person name="Courty P.E."/>
            <person name="Chicoki N."/>
            <person name="Fauchery L."/>
            <person name="Kohler A."/>
            <person name="Kuo A."/>
            <person name="Labutti K."/>
            <person name="Pangilinan J."/>
            <person name="Lipzen A."/>
            <person name="Riley R."/>
            <person name="Andreopoulos W."/>
            <person name="He G."/>
            <person name="Johnson J."/>
            <person name="Barry K.W."/>
            <person name="Grigoriev I.V."/>
            <person name="Nagy L."/>
            <person name="Hibbett D."/>
            <person name="Henrissat B."/>
            <person name="Matheny P.B."/>
            <person name="Labbe J."/>
            <person name="Martin F."/>
        </authorList>
    </citation>
    <scope>NUCLEOTIDE SEQUENCE</scope>
    <source>
        <strain evidence="1">FP105234-sp</strain>
    </source>
</reference>
<dbReference type="EMBL" id="MU275927">
    <property type="protein sequence ID" value="KAI0046370.1"/>
    <property type="molecule type" value="Genomic_DNA"/>
</dbReference>
<protein>
    <submittedName>
        <fullName evidence="1">Family S53 protease</fullName>
    </submittedName>
</protein>
<keyword evidence="2" id="KW-1185">Reference proteome</keyword>
<dbReference type="Proteomes" id="UP000814033">
    <property type="component" value="Unassembled WGS sequence"/>
</dbReference>
<sequence length="547" mass="58214">MRLHEHRDHVPSGFTNKGPAPGDTVLKLRIALKQTDITGLQDVLMDVSTPSSAHYGQHLSLEEVNRYVEPKPETIAIVNEWLSANGLTAKTLSPAGDWLGFQTTVSHANELFDTRFDTFVHDASGAESIRTLAYSIPASLKGHLDLVHPTITFTSPQRAVVSSPLKFKPTSRTLTADASAPSCDSTAVTPACLQALYGIPTALATASPNNITVTGYIGQYAQQADLKQFLIKYRSDLLNNTTFVLRTIDNGTNPQNASMAGVEADLDIQYTVGLANGIPVTFLSAGNSYRDGALDGFLDTVNYLLTQPTSVVTTSYGFNEEDISFDLADKLCNAYVALGALGTSVLFASGDGGVTGSQYNPLCINDVPTFPAGCPFITTVGATQNVNPETAAEFSSGGFSNYFAQPDYQKTAVSQYLTKLGTTRNGRFNESGRGFPDVSAAGRNFNIVYKGNTTTVSGTSCSSPTFASIVSLLNDRRIDAGKKPLGFLNPFLYNNTDALNDITSGSNYGCVPIISPGFPAMEGWDPVTGLGTPNFAKLVAAVDLLPN</sequence>
<keyword evidence="1" id="KW-0645">Protease</keyword>
<comment type="caution">
    <text evidence="1">The sequence shown here is derived from an EMBL/GenBank/DDBJ whole genome shotgun (WGS) entry which is preliminary data.</text>
</comment>
<gene>
    <name evidence="1" type="ORF">FA95DRAFT_1583073</name>
</gene>
<accession>A0ACB8RQQ7</accession>
<evidence type="ECO:0000313" key="2">
    <source>
        <dbReference type="Proteomes" id="UP000814033"/>
    </source>
</evidence>